<dbReference type="EMBL" id="BMFN01000002">
    <property type="protein sequence ID" value="GGF65693.1"/>
    <property type="molecule type" value="Genomic_DNA"/>
</dbReference>
<name>A0ACB5PRP8_9BACT</name>
<comment type="caution">
    <text evidence="1">The sequence shown here is derived from an EMBL/GenBank/DDBJ whole genome shotgun (WGS) entry which is preliminary data.</text>
</comment>
<organism evidence="1 2">
    <name type="scientific">Hymenobacter qilianensis</name>
    <dbReference type="NCBI Taxonomy" id="1385715"/>
    <lineage>
        <taxon>Bacteria</taxon>
        <taxon>Pseudomonadati</taxon>
        <taxon>Bacteroidota</taxon>
        <taxon>Cytophagia</taxon>
        <taxon>Cytophagales</taxon>
        <taxon>Hymenobacteraceae</taxon>
        <taxon>Hymenobacter</taxon>
    </lineage>
</organism>
<dbReference type="Proteomes" id="UP000605392">
    <property type="component" value="Unassembled WGS sequence"/>
</dbReference>
<gene>
    <name evidence="1" type="ORF">GCM10011375_20820</name>
</gene>
<keyword evidence="2" id="KW-1185">Reference proteome</keyword>
<proteinExistence type="predicted"/>
<evidence type="ECO:0000313" key="1">
    <source>
        <dbReference type="EMBL" id="GGF65693.1"/>
    </source>
</evidence>
<accession>A0ACB5PRP8</accession>
<protein>
    <submittedName>
        <fullName evidence="1">Uncharacterized protein</fullName>
    </submittedName>
</protein>
<reference evidence="1 2" key="1">
    <citation type="journal article" date="2019" name="Int. J. Syst. Evol. Microbiol.">
        <title>The Global Catalogue of Microorganisms (GCM) 10K type strain sequencing project: providing services to taxonomists for standard genome sequencing and annotation.</title>
        <authorList>
            <consortium name="The Broad Institute Genomics Platform"/>
            <consortium name="The Broad Institute Genome Sequencing Center for Infectious Disease"/>
            <person name="Wu L."/>
            <person name="Ma J."/>
        </authorList>
    </citation>
    <scope>NUCLEOTIDE SEQUENCE [LARGE SCALE GENOMIC DNA]</scope>
    <source>
        <strain evidence="1 2">CGMCC 1.12720</strain>
    </source>
</reference>
<evidence type="ECO:0000313" key="2">
    <source>
        <dbReference type="Proteomes" id="UP000605392"/>
    </source>
</evidence>
<sequence>MRLYSVTNMLTRRTFLATLTLAPIARALGGFSAGRLIDYPKGSLSKFSKHLKPVGRALELPDYFVWCTSPIEDPDGKVHVFFSRWPAKKGMGGWINSSEIAHAVGDSPEGPFTFVDVVLAPRGPGFWDATTCHNPSIQFVDDKYCLFFMGNSNGKTNTKRIGLATADSLNGPWQRPDAPLLEPGAEGAWDDHCTTNPAFIKHPNGQYWLYYKSWNTQDYLTAKDPTIRGNRKYGLAVADKLEGPYVKYTGNPVIDFSNQGHNKQFEDAFVWRQGGKFRLLARDMGVYNHEVGLYLESEDGKRWDFPKIAYLPLREYGVVEPPAPSNLKRYGRLERPQLLLRDGKPAYLFGASQGGKSMTASAFIFKII</sequence>